<dbReference type="Pfam" id="PF13782">
    <property type="entry name" value="SpoVAB"/>
    <property type="match status" value="1"/>
</dbReference>
<name>A0A4R3L1K9_9BACL</name>
<dbReference type="RefSeq" id="WP_131925797.1">
    <property type="nucleotide sequence ID" value="NZ_SMAG01000007.1"/>
</dbReference>
<keyword evidence="1" id="KW-0472">Membrane</keyword>
<dbReference type="InterPro" id="IPR020144">
    <property type="entry name" value="SpoVAB"/>
</dbReference>
<comment type="caution">
    <text evidence="2">The sequence shown here is derived from an EMBL/GenBank/DDBJ whole genome shotgun (WGS) entry which is preliminary data.</text>
</comment>
<accession>A0A4R3L1K9</accession>
<keyword evidence="1" id="KW-1133">Transmembrane helix</keyword>
<evidence type="ECO:0000256" key="1">
    <source>
        <dbReference type="SAM" id="Phobius"/>
    </source>
</evidence>
<protein>
    <submittedName>
        <fullName evidence="2">Stage V sporulation protein AB</fullName>
    </submittedName>
</protein>
<organism evidence="2 3">
    <name type="scientific">Hazenella coriacea</name>
    <dbReference type="NCBI Taxonomy" id="1179467"/>
    <lineage>
        <taxon>Bacteria</taxon>
        <taxon>Bacillati</taxon>
        <taxon>Bacillota</taxon>
        <taxon>Bacilli</taxon>
        <taxon>Bacillales</taxon>
        <taxon>Thermoactinomycetaceae</taxon>
        <taxon>Hazenella</taxon>
    </lineage>
</organism>
<feature type="transmembrane region" description="Helical" evidence="1">
    <location>
        <begin position="6"/>
        <end position="31"/>
    </location>
</feature>
<keyword evidence="1" id="KW-0812">Transmembrane</keyword>
<evidence type="ECO:0000313" key="3">
    <source>
        <dbReference type="Proteomes" id="UP000294937"/>
    </source>
</evidence>
<dbReference type="EMBL" id="SMAG01000007">
    <property type="protein sequence ID" value="TCS93461.1"/>
    <property type="molecule type" value="Genomic_DNA"/>
</dbReference>
<keyword evidence="3" id="KW-1185">Reference proteome</keyword>
<dbReference type="AlphaFoldDB" id="A0A4R3L1K9"/>
<sequence>MDLFTNLTLIIVGMAGGIAVGSGFVAFITVLDIISRLAQISGGWRFIHNYEYAIVTGVLFFTIIDFHGWVMPFPIWMTTIVGLFMGIFIGMLAAALTEVINVLPILVKRLRLQIHILTLLMAMALGKIAGSLFQWMIFEVW</sequence>
<dbReference type="Proteomes" id="UP000294937">
    <property type="component" value="Unassembled WGS sequence"/>
</dbReference>
<reference evidence="2 3" key="1">
    <citation type="submission" date="2019-03" db="EMBL/GenBank/DDBJ databases">
        <title>Genomic Encyclopedia of Type Strains, Phase IV (KMG-IV): sequencing the most valuable type-strain genomes for metagenomic binning, comparative biology and taxonomic classification.</title>
        <authorList>
            <person name="Goeker M."/>
        </authorList>
    </citation>
    <scope>NUCLEOTIDE SEQUENCE [LARGE SCALE GENOMIC DNA]</scope>
    <source>
        <strain evidence="2 3">DSM 45707</strain>
    </source>
</reference>
<feature type="transmembrane region" description="Helical" evidence="1">
    <location>
        <begin position="75"/>
        <end position="96"/>
    </location>
</feature>
<proteinExistence type="predicted"/>
<feature type="transmembrane region" description="Helical" evidence="1">
    <location>
        <begin position="52"/>
        <end position="69"/>
    </location>
</feature>
<gene>
    <name evidence="2" type="ORF">EDD58_107109</name>
</gene>
<feature type="transmembrane region" description="Helical" evidence="1">
    <location>
        <begin position="116"/>
        <end position="138"/>
    </location>
</feature>
<dbReference type="OrthoDB" id="9790504at2"/>
<evidence type="ECO:0000313" key="2">
    <source>
        <dbReference type="EMBL" id="TCS93461.1"/>
    </source>
</evidence>